<dbReference type="Proteomes" id="UP000249166">
    <property type="component" value="Unassembled WGS sequence"/>
</dbReference>
<reference evidence="1 2" key="1">
    <citation type="submission" date="2018-04" db="EMBL/GenBank/DDBJ databases">
        <title>Bacteria isolated from cave deposits of Manipur.</title>
        <authorList>
            <person name="Sahoo D."/>
            <person name="Sarangthem I."/>
            <person name="Nandeibam J."/>
        </authorList>
    </citation>
    <scope>NUCLEOTIDE SEQUENCE [LARGE SCALE GENOMIC DNA]</scope>
    <source>
        <strain evidence="2">mrc11</strain>
    </source>
</reference>
<dbReference type="OrthoDB" id="4952635at2"/>
<dbReference type="EMBL" id="QLNP01000084">
    <property type="protein sequence ID" value="RAM36794.1"/>
    <property type="molecule type" value="Genomic_DNA"/>
</dbReference>
<sequence>MITTIETGRSYHVTGDKPQSIQQELDSAVELARYQAMKDGGHGILVTRLGPGTFTVTVSADVPYGTTQESCQIRTPRPRVTIGS</sequence>
<dbReference type="RefSeq" id="WP_111904360.1">
    <property type="nucleotide sequence ID" value="NZ_QLNP01000084.1"/>
</dbReference>
<gene>
    <name evidence="1" type="ORF">DBZ45_13245</name>
</gene>
<evidence type="ECO:0000313" key="2">
    <source>
        <dbReference type="Proteomes" id="UP000249166"/>
    </source>
</evidence>
<proteinExistence type="predicted"/>
<comment type="caution">
    <text evidence="1">The sequence shown here is derived from an EMBL/GenBank/DDBJ whole genome shotgun (WGS) entry which is preliminary data.</text>
</comment>
<organism evidence="1 2">
    <name type="scientific">Arthrobacter globiformis</name>
    <dbReference type="NCBI Taxonomy" id="1665"/>
    <lineage>
        <taxon>Bacteria</taxon>
        <taxon>Bacillati</taxon>
        <taxon>Actinomycetota</taxon>
        <taxon>Actinomycetes</taxon>
        <taxon>Micrococcales</taxon>
        <taxon>Micrococcaceae</taxon>
        <taxon>Arthrobacter</taxon>
    </lineage>
</organism>
<dbReference type="AlphaFoldDB" id="A0A328HF61"/>
<evidence type="ECO:0000313" key="1">
    <source>
        <dbReference type="EMBL" id="RAM36794.1"/>
    </source>
</evidence>
<name>A0A328HF61_ARTGO</name>
<protein>
    <submittedName>
        <fullName evidence="1">Uncharacterized protein</fullName>
    </submittedName>
</protein>
<accession>A0A328HF61</accession>